<keyword evidence="2" id="KW-1185">Reference proteome</keyword>
<reference evidence="1" key="1">
    <citation type="submission" date="2020-09" db="EMBL/GenBank/DDBJ databases">
        <title>Genome-Enabled Discovery of Anthraquinone Biosynthesis in Senna tora.</title>
        <authorList>
            <person name="Kang S.-H."/>
            <person name="Pandey R.P."/>
            <person name="Lee C.-M."/>
            <person name="Sim J.-S."/>
            <person name="Jeong J.-T."/>
            <person name="Choi B.-S."/>
            <person name="Jung M."/>
            <person name="Ginzburg D."/>
            <person name="Zhao K."/>
            <person name="Won S.Y."/>
            <person name="Oh T.-J."/>
            <person name="Yu Y."/>
            <person name="Kim N.-H."/>
            <person name="Lee O.R."/>
            <person name="Lee T.-H."/>
            <person name="Bashyal P."/>
            <person name="Kim T.-S."/>
            <person name="Lee W.-H."/>
            <person name="Kawkins C."/>
            <person name="Kim C.-K."/>
            <person name="Kim J.S."/>
            <person name="Ahn B.O."/>
            <person name="Rhee S.Y."/>
            <person name="Sohng J.K."/>
        </authorList>
    </citation>
    <scope>NUCLEOTIDE SEQUENCE</scope>
    <source>
        <tissue evidence="1">Leaf</tissue>
    </source>
</reference>
<protein>
    <submittedName>
        <fullName evidence="1">Putative transcription factor WD40-like family</fullName>
    </submittedName>
</protein>
<evidence type="ECO:0000313" key="2">
    <source>
        <dbReference type="Proteomes" id="UP000634136"/>
    </source>
</evidence>
<proteinExistence type="predicted"/>
<dbReference type="EMBL" id="JAAIUW010000008">
    <property type="protein sequence ID" value="KAF7821962.1"/>
    <property type="molecule type" value="Genomic_DNA"/>
</dbReference>
<sequence length="78" mass="8718">MTSIPNRLLARSSASRIDVFYNLSDWVFCGQWKESNKLFSFRGDSNWLGFSKCSNKDVLGGWCDSGSIFVTDVALSPT</sequence>
<gene>
    <name evidence="1" type="ORF">G2W53_027417</name>
</gene>
<evidence type="ECO:0000313" key="1">
    <source>
        <dbReference type="EMBL" id="KAF7821962.1"/>
    </source>
</evidence>
<comment type="caution">
    <text evidence="1">The sequence shown here is derived from an EMBL/GenBank/DDBJ whole genome shotgun (WGS) entry which is preliminary data.</text>
</comment>
<organism evidence="1 2">
    <name type="scientific">Senna tora</name>
    <dbReference type="NCBI Taxonomy" id="362788"/>
    <lineage>
        <taxon>Eukaryota</taxon>
        <taxon>Viridiplantae</taxon>
        <taxon>Streptophyta</taxon>
        <taxon>Embryophyta</taxon>
        <taxon>Tracheophyta</taxon>
        <taxon>Spermatophyta</taxon>
        <taxon>Magnoliopsida</taxon>
        <taxon>eudicotyledons</taxon>
        <taxon>Gunneridae</taxon>
        <taxon>Pentapetalae</taxon>
        <taxon>rosids</taxon>
        <taxon>fabids</taxon>
        <taxon>Fabales</taxon>
        <taxon>Fabaceae</taxon>
        <taxon>Caesalpinioideae</taxon>
        <taxon>Cassia clade</taxon>
        <taxon>Senna</taxon>
    </lineage>
</organism>
<dbReference type="PANTHER" id="PTHR47467:SF1">
    <property type="entry name" value="WD40 REPEAT-CONTAINING PROTEIN"/>
    <property type="match status" value="1"/>
</dbReference>
<accession>A0A834WGL3</accession>
<dbReference type="AlphaFoldDB" id="A0A834WGL3"/>
<dbReference type="Proteomes" id="UP000634136">
    <property type="component" value="Unassembled WGS sequence"/>
</dbReference>
<dbReference type="PANTHER" id="PTHR47467">
    <property type="entry name" value="OS01G0867200 PROTEIN"/>
    <property type="match status" value="1"/>
</dbReference>
<dbReference type="OrthoDB" id="1879717at2759"/>
<name>A0A834WGL3_9FABA</name>